<sequence>MAGVNKVLYIVVVDDGDDKKEKEKVGKESFRYTRPVLQSSLQLMGCKARHAFKISKRVFEIVKNISSSDSAAKVDIFGADMSYLGSKIQDSLSANNCSVKAQVASGLATDSGAGCKSLSSESYKRCTTVVIGRDKFVDVVCEALSEYKYVGPNQREDLILACRLGITTVVSTDSIRHMMRSFVDEMQNPLLWASTYHAGECLDPIAVAEAKAKRKAKKAGINPSVSKDGSSDSVQNEKSVNQKLEPGSNNTELISPKQMAIEGFKAQSEMVIESLDRLITAWEERKESVIVEGVHLSLNFVLIQRQGSSRHLMALLNDDGSVAKAWPVNSIGSNGKPISGHGGGNGIGTPMYGPLQISKAEPVNLQFGHFGLSAWPDDIGCTSHASSVDESKGDWTGTETGSRHYSSCCSSPRMTDVPAKEVEGSVDEESTKSDEEYDDLAIQDGVENGYRSDYDKDIKVESLLTSGSLSAHVENNKKEHKYASTLDMFLRSRSEPLTEALRSYTSMMPEKTDNKIPSNNIRMRKRSLSIPGFGKRGECC</sequence>
<organism evidence="2 3">
    <name type="scientific">Carnegiea gigantea</name>
    <dbReference type="NCBI Taxonomy" id="171969"/>
    <lineage>
        <taxon>Eukaryota</taxon>
        <taxon>Viridiplantae</taxon>
        <taxon>Streptophyta</taxon>
        <taxon>Embryophyta</taxon>
        <taxon>Tracheophyta</taxon>
        <taxon>Spermatophyta</taxon>
        <taxon>Magnoliopsida</taxon>
        <taxon>eudicotyledons</taxon>
        <taxon>Gunneridae</taxon>
        <taxon>Pentapetalae</taxon>
        <taxon>Caryophyllales</taxon>
        <taxon>Cactineae</taxon>
        <taxon>Cactaceae</taxon>
        <taxon>Cactoideae</taxon>
        <taxon>Echinocereeae</taxon>
        <taxon>Carnegiea</taxon>
    </lineage>
</organism>
<name>A0A9Q1K5N4_9CARY</name>
<feature type="compositionally biased region" description="Basic and acidic residues" evidence="1">
    <location>
        <begin position="418"/>
        <end position="434"/>
    </location>
</feature>
<feature type="region of interest" description="Disordered" evidence="1">
    <location>
        <begin position="218"/>
        <end position="251"/>
    </location>
</feature>
<dbReference type="EMBL" id="JAKOGI010000308">
    <property type="protein sequence ID" value="KAJ8437299.1"/>
    <property type="molecule type" value="Genomic_DNA"/>
</dbReference>
<evidence type="ECO:0000313" key="2">
    <source>
        <dbReference type="EMBL" id="KAJ8437299.1"/>
    </source>
</evidence>
<evidence type="ECO:0000256" key="1">
    <source>
        <dbReference type="SAM" id="MobiDB-lite"/>
    </source>
</evidence>
<comment type="caution">
    <text evidence="2">The sequence shown here is derived from an EMBL/GenBank/DDBJ whole genome shotgun (WGS) entry which is preliminary data.</text>
</comment>
<dbReference type="PANTHER" id="PTHR33477">
    <property type="entry name" value="P-LOOP NTPASE DOMAIN-CONTAINING PROTEIN LPA1 HOMOLOG 1"/>
    <property type="match status" value="1"/>
</dbReference>
<dbReference type="Proteomes" id="UP001153076">
    <property type="component" value="Unassembled WGS sequence"/>
</dbReference>
<feature type="compositionally biased region" description="Polar residues" evidence="1">
    <location>
        <begin position="223"/>
        <end position="251"/>
    </location>
</feature>
<dbReference type="OrthoDB" id="10263927at2759"/>
<keyword evidence="3" id="KW-1185">Reference proteome</keyword>
<dbReference type="AlphaFoldDB" id="A0A9Q1K5N4"/>
<protein>
    <submittedName>
        <fullName evidence="2">Uncharacterized protein</fullName>
    </submittedName>
</protein>
<feature type="region of interest" description="Disordered" evidence="1">
    <location>
        <begin position="386"/>
        <end position="435"/>
    </location>
</feature>
<feature type="compositionally biased region" description="Polar residues" evidence="1">
    <location>
        <begin position="397"/>
        <end position="413"/>
    </location>
</feature>
<gene>
    <name evidence="2" type="ORF">Cgig2_006403</name>
</gene>
<dbReference type="PANTHER" id="PTHR33477:SF3">
    <property type="entry name" value="P-LOOP NTPASE DOMAIN-CONTAINING PROTEIN LPA1 HOMOLOG 1"/>
    <property type="match status" value="1"/>
</dbReference>
<reference evidence="2" key="1">
    <citation type="submission" date="2022-04" db="EMBL/GenBank/DDBJ databases">
        <title>Carnegiea gigantea Genome sequencing and assembly v2.</title>
        <authorList>
            <person name="Copetti D."/>
            <person name="Sanderson M.J."/>
            <person name="Burquez A."/>
            <person name="Wojciechowski M.F."/>
        </authorList>
    </citation>
    <scope>NUCLEOTIDE SEQUENCE</scope>
    <source>
        <strain evidence="2">SGP5-SGP5p</strain>
        <tissue evidence="2">Aerial part</tissue>
    </source>
</reference>
<accession>A0A9Q1K5N4</accession>
<proteinExistence type="predicted"/>
<evidence type="ECO:0000313" key="3">
    <source>
        <dbReference type="Proteomes" id="UP001153076"/>
    </source>
</evidence>